<evidence type="ECO:0000256" key="2">
    <source>
        <dbReference type="ARBA" id="ARBA00022723"/>
    </source>
</evidence>
<dbReference type="RefSeq" id="WP_116566759.1">
    <property type="nucleotide sequence ID" value="NZ_QDKP01000033.1"/>
</dbReference>
<dbReference type="InterPro" id="IPR052355">
    <property type="entry name" value="CENP-V-like"/>
</dbReference>
<accession>A0A2T9JHI5</accession>
<evidence type="ECO:0000256" key="1">
    <source>
        <dbReference type="ARBA" id="ARBA00005495"/>
    </source>
</evidence>
<feature type="domain" description="CENP-V/GFA" evidence="4">
    <location>
        <begin position="2"/>
        <end position="122"/>
    </location>
</feature>
<evidence type="ECO:0000259" key="4">
    <source>
        <dbReference type="PROSITE" id="PS51891"/>
    </source>
</evidence>
<dbReference type="AlphaFoldDB" id="A0A2T9JHI5"/>
<reference evidence="5 6" key="1">
    <citation type="submission" date="2018-04" db="EMBL/GenBank/DDBJ databases">
        <title>The genome sequence of Caulobacter sp. 736.</title>
        <authorList>
            <person name="Gao J."/>
            <person name="Sun J."/>
        </authorList>
    </citation>
    <scope>NUCLEOTIDE SEQUENCE [LARGE SCALE GENOMIC DNA]</scope>
    <source>
        <strain evidence="5 6">736</strain>
    </source>
</reference>
<protein>
    <submittedName>
        <fullName evidence="5">Aldehyde-activating protein</fullName>
    </submittedName>
</protein>
<dbReference type="EMBL" id="QDKP01000033">
    <property type="protein sequence ID" value="PVM83160.1"/>
    <property type="molecule type" value="Genomic_DNA"/>
</dbReference>
<dbReference type="Proteomes" id="UP000244913">
    <property type="component" value="Unassembled WGS sequence"/>
</dbReference>
<gene>
    <name evidence="5" type="ORF">DDF65_09770</name>
</gene>
<proteinExistence type="inferred from homology"/>
<dbReference type="SUPFAM" id="SSF51316">
    <property type="entry name" value="Mss4-like"/>
    <property type="match status" value="1"/>
</dbReference>
<comment type="similarity">
    <text evidence="1">Belongs to the Gfa family.</text>
</comment>
<dbReference type="GO" id="GO:0046872">
    <property type="term" value="F:metal ion binding"/>
    <property type="evidence" value="ECO:0007669"/>
    <property type="project" value="UniProtKB-KW"/>
</dbReference>
<dbReference type="PROSITE" id="PS51891">
    <property type="entry name" value="CENP_V_GFA"/>
    <property type="match status" value="1"/>
</dbReference>
<keyword evidence="6" id="KW-1185">Reference proteome</keyword>
<comment type="caution">
    <text evidence="5">The sequence shown here is derived from an EMBL/GenBank/DDBJ whole genome shotgun (WGS) entry which is preliminary data.</text>
</comment>
<dbReference type="InterPro" id="IPR006913">
    <property type="entry name" value="CENP-V/GFA"/>
</dbReference>
<dbReference type="PANTHER" id="PTHR28620">
    <property type="entry name" value="CENTROMERE PROTEIN V"/>
    <property type="match status" value="1"/>
</dbReference>
<evidence type="ECO:0000256" key="3">
    <source>
        <dbReference type="ARBA" id="ARBA00022833"/>
    </source>
</evidence>
<dbReference type="GO" id="GO:0016846">
    <property type="term" value="F:carbon-sulfur lyase activity"/>
    <property type="evidence" value="ECO:0007669"/>
    <property type="project" value="InterPro"/>
</dbReference>
<sequence>MIRTSCHCAAVGFEIETAPAEVTQCNCSICRRYGVLWAYYPLGAVRRVEDGPTDTYEWDDRSIAFHRCRACGCVTHWSANDPARDKIGINARLMEPRVIAQARIRHLDGAVTERYVDEPNPDAL</sequence>
<evidence type="ECO:0000313" key="6">
    <source>
        <dbReference type="Proteomes" id="UP000244913"/>
    </source>
</evidence>
<name>A0A2T9JHI5_9CAUL</name>
<dbReference type="PANTHER" id="PTHR28620:SF1">
    <property type="entry name" value="CENP-V_GFA DOMAIN-CONTAINING PROTEIN"/>
    <property type="match status" value="1"/>
</dbReference>
<keyword evidence="3" id="KW-0862">Zinc</keyword>
<organism evidence="5 6">
    <name type="scientific">Caulobacter radicis</name>
    <dbReference type="NCBI Taxonomy" id="2172650"/>
    <lineage>
        <taxon>Bacteria</taxon>
        <taxon>Pseudomonadati</taxon>
        <taxon>Pseudomonadota</taxon>
        <taxon>Alphaproteobacteria</taxon>
        <taxon>Caulobacterales</taxon>
        <taxon>Caulobacteraceae</taxon>
        <taxon>Caulobacter</taxon>
    </lineage>
</organism>
<dbReference type="InterPro" id="IPR011057">
    <property type="entry name" value="Mss4-like_sf"/>
</dbReference>
<dbReference type="Gene3D" id="2.170.150.70">
    <property type="match status" value="1"/>
</dbReference>
<keyword evidence="2" id="KW-0479">Metal-binding</keyword>
<evidence type="ECO:0000313" key="5">
    <source>
        <dbReference type="EMBL" id="PVM83160.1"/>
    </source>
</evidence>
<dbReference type="Pfam" id="PF04828">
    <property type="entry name" value="GFA"/>
    <property type="match status" value="1"/>
</dbReference>